<evidence type="ECO:0000256" key="1">
    <source>
        <dbReference type="ARBA" id="ARBA00004651"/>
    </source>
</evidence>
<accession>A0ABN3MWE3</accession>
<evidence type="ECO:0000256" key="2">
    <source>
        <dbReference type="ARBA" id="ARBA00022475"/>
    </source>
</evidence>
<comment type="caution">
    <text evidence="8">The sequence shown here is derived from an EMBL/GenBank/DDBJ whole genome shotgun (WGS) entry which is preliminary data.</text>
</comment>
<dbReference type="Pfam" id="PF00482">
    <property type="entry name" value="T2SSF"/>
    <property type="match status" value="1"/>
</dbReference>
<keyword evidence="5 6" id="KW-0472">Membrane</keyword>
<reference evidence="8 9" key="1">
    <citation type="journal article" date="2019" name="Int. J. Syst. Evol. Microbiol.">
        <title>The Global Catalogue of Microorganisms (GCM) 10K type strain sequencing project: providing services to taxonomists for standard genome sequencing and annotation.</title>
        <authorList>
            <consortium name="The Broad Institute Genomics Platform"/>
            <consortium name="The Broad Institute Genome Sequencing Center for Infectious Disease"/>
            <person name="Wu L."/>
            <person name="Ma J."/>
        </authorList>
    </citation>
    <scope>NUCLEOTIDE SEQUENCE [LARGE SCALE GENOMIC DNA]</scope>
    <source>
        <strain evidence="8 9">JCM 3367</strain>
    </source>
</reference>
<dbReference type="PANTHER" id="PTHR35007">
    <property type="entry name" value="INTEGRAL MEMBRANE PROTEIN-RELATED"/>
    <property type="match status" value="1"/>
</dbReference>
<feature type="transmembrane region" description="Helical" evidence="6">
    <location>
        <begin position="121"/>
        <end position="139"/>
    </location>
</feature>
<dbReference type="InterPro" id="IPR018076">
    <property type="entry name" value="T2SS_GspF_dom"/>
</dbReference>
<dbReference type="PANTHER" id="PTHR35007:SF4">
    <property type="entry name" value="CONSERVED TRANSMEMBRANE PROTEIN-RELATED"/>
    <property type="match status" value="1"/>
</dbReference>
<feature type="domain" description="Type II secretion system protein GspF" evidence="7">
    <location>
        <begin position="42"/>
        <end position="134"/>
    </location>
</feature>
<evidence type="ECO:0000313" key="8">
    <source>
        <dbReference type="EMBL" id="GAA2510249.1"/>
    </source>
</evidence>
<gene>
    <name evidence="8" type="ORF">GCM10010201_01100</name>
</gene>
<keyword evidence="2" id="KW-1003">Cell membrane</keyword>
<evidence type="ECO:0000256" key="5">
    <source>
        <dbReference type="ARBA" id="ARBA00023136"/>
    </source>
</evidence>
<keyword evidence="9" id="KW-1185">Reference proteome</keyword>
<feature type="transmembrane region" description="Helical" evidence="6">
    <location>
        <begin position="151"/>
        <end position="169"/>
    </location>
</feature>
<feature type="transmembrane region" description="Helical" evidence="6">
    <location>
        <begin position="6"/>
        <end position="24"/>
    </location>
</feature>
<dbReference type="EMBL" id="BAAARY010000001">
    <property type="protein sequence ID" value="GAA2510249.1"/>
    <property type="molecule type" value="Genomic_DNA"/>
</dbReference>
<dbReference type="Proteomes" id="UP001499978">
    <property type="component" value="Unassembled WGS sequence"/>
</dbReference>
<evidence type="ECO:0000256" key="3">
    <source>
        <dbReference type="ARBA" id="ARBA00022692"/>
    </source>
</evidence>
<organism evidence="8 9">
    <name type="scientific">Pilimelia columellifera subsp. columellifera</name>
    <dbReference type="NCBI Taxonomy" id="706583"/>
    <lineage>
        <taxon>Bacteria</taxon>
        <taxon>Bacillati</taxon>
        <taxon>Actinomycetota</taxon>
        <taxon>Actinomycetes</taxon>
        <taxon>Micromonosporales</taxon>
        <taxon>Micromonosporaceae</taxon>
        <taxon>Pilimelia</taxon>
    </lineage>
</organism>
<protein>
    <recommendedName>
        <fullName evidence="7">Type II secretion system protein GspF domain-containing protein</fullName>
    </recommendedName>
</protein>
<evidence type="ECO:0000256" key="6">
    <source>
        <dbReference type="SAM" id="Phobius"/>
    </source>
</evidence>
<keyword evidence="3 6" id="KW-0812">Transmembrane</keyword>
<sequence>MLVASGPVAAVITVSYCSLAAAALRRQRRERHTRERRRRELDEVGALAADLRAGVPPAAVMSAAPRAASDLPGRVGAALSLAETTGAPLADLVERIAADARAASRARTAVEAQTASAQATAWLLAGLPLGGVAIGYGIGAHPLTLLLHTPLGAGCALAAVGLQAVGIAWSQRITDADRAAG</sequence>
<evidence type="ECO:0000259" key="7">
    <source>
        <dbReference type="Pfam" id="PF00482"/>
    </source>
</evidence>
<comment type="subcellular location">
    <subcellularLocation>
        <location evidence="1">Cell membrane</location>
        <topology evidence="1">Multi-pass membrane protein</topology>
    </subcellularLocation>
</comment>
<evidence type="ECO:0000313" key="9">
    <source>
        <dbReference type="Proteomes" id="UP001499978"/>
    </source>
</evidence>
<keyword evidence="4 6" id="KW-1133">Transmembrane helix</keyword>
<proteinExistence type="predicted"/>
<evidence type="ECO:0000256" key="4">
    <source>
        <dbReference type="ARBA" id="ARBA00022989"/>
    </source>
</evidence>
<name>A0ABN3MWE3_9ACTN</name>